<reference evidence="1" key="1">
    <citation type="submission" date="2021-02" db="EMBL/GenBank/DDBJ databases">
        <authorList>
            <person name="Nowell W R."/>
        </authorList>
    </citation>
    <scope>NUCLEOTIDE SEQUENCE</scope>
</reference>
<protein>
    <submittedName>
        <fullName evidence="1">Uncharacterized protein</fullName>
    </submittedName>
</protein>
<proteinExistence type="predicted"/>
<evidence type="ECO:0000313" key="3">
    <source>
        <dbReference type="Proteomes" id="UP000663860"/>
    </source>
</evidence>
<dbReference type="EMBL" id="CAJOBB010003445">
    <property type="protein sequence ID" value="CAF4041007.1"/>
    <property type="molecule type" value="Genomic_DNA"/>
</dbReference>
<dbReference type="Proteomes" id="UP000663860">
    <property type="component" value="Unassembled WGS sequence"/>
</dbReference>
<evidence type="ECO:0000313" key="1">
    <source>
        <dbReference type="EMBL" id="CAF1021456.1"/>
    </source>
</evidence>
<sequence>MIERLLDYVTAKVHFITHYSELIKRNGPPRNYWCQRFEGKHLYFKRLATRSCSFKNVPFTSAKRHQLRLILLLSYDNFYNLIDKPVSTKSINPSQLPVEIRLLLVQHQYDLLTYIECQTLIHKHVKYIKKNSVFIIALHHEEELKQRTIFMDKLEKLLSKLCTEKNQSNSTSIDDNDSEEQLLFTDENMRSSNSIPFVEEIVIENTEVLLSYSNKNHSDDEENDN</sequence>
<dbReference type="EMBL" id="CAJNOE010000183">
    <property type="protein sequence ID" value="CAF1021456.1"/>
    <property type="molecule type" value="Genomic_DNA"/>
</dbReference>
<gene>
    <name evidence="1" type="ORF">IZO911_LOCUS18746</name>
    <name evidence="2" type="ORF">KXQ929_LOCUS30919</name>
</gene>
<comment type="caution">
    <text evidence="1">The sequence shown here is derived from an EMBL/GenBank/DDBJ whole genome shotgun (WGS) entry which is preliminary data.</text>
</comment>
<dbReference type="AlphaFoldDB" id="A0A814I745"/>
<accession>A0A814I745</accession>
<organism evidence="1 3">
    <name type="scientific">Adineta steineri</name>
    <dbReference type="NCBI Taxonomy" id="433720"/>
    <lineage>
        <taxon>Eukaryota</taxon>
        <taxon>Metazoa</taxon>
        <taxon>Spiralia</taxon>
        <taxon>Gnathifera</taxon>
        <taxon>Rotifera</taxon>
        <taxon>Eurotatoria</taxon>
        <taxon>Bdelloidea</taxon>
        <taxon>Adinetida</taxon>
        <taxon>Adinetidae</taxon>
        <taxon>Adineta</taxon>
    </lineage>
</organism>
<evidence type="ECO:0000313" key="2">
    <source>
        <dbReference type="EMBL" id="CAF4041007.1"/>
    </source>
</evidence>
<dbReference type="Proteomes" id="UP000663868">
    <property type="component" value="Unassembled WGS sequence"/>
</dbReference>
<name>A0A814I745_9BILA</name>